<sequence>MIEIPEALELSRQIRENITGKRIMNVISAQSPHKFAWYFGDPDKYHGLLSGKIIGDAKGVGGMVEITAEDAIILLGDGVAVKYHGENEKRPQKHQLLIEFDDFTALTASVQMYGGLWCFRDGTFDNQYYNIAKVKPSVLSSQFDEGYFDKIVSAAENAGLSAKALLATEQRIPGLGNGVLQDILYNAEIHPRKKVRTFSPGDKKKLFLSVKNTLAEMTFQGGRDTEKDLFGCSGGYKTKLSKNTVDKPCLVCGDVIRKEAYLGGSIYYCPTCQKL</sequence>
<dbReference type="GO" id="GO:0034039">
    <property type="term" value="F:8-oxo-7,8-dihydroguanine DNA N-glycosylase activity"/>
    <property type="evidence" value="ECO:0007669"/>
    <property type="project" value="TreeGrafter"/>
</dbReference>
<dbReference type="PANTHER" id="PTHR22993:SF9">
    <property type="entry name" value="FORMAMIDOPYRIMIDINE-DNA GLYCOSYLASE"/>
    <property type="match status" value="1"/>
</dbReference>
<dbReference type="SUPFAM" id="SSF57716">
    <property type="entry name" value="Glucocorticoid receptor-like (DNA-binding domain)"/>
    <property type="match status" value="1"/>
</dbReference>
<comment type="similarity">
    <text evidence="1">Belongs to the FPG family.</text>
</comment>
<name>S0FLR8_RUMCE</name>
<dbReference type="GO" id="GO:0003684">
    <property type="term" value="F:damaged DNA binding"/>
    <property type="evidence" value="ECO:0007669"/>
    <property type="project" value="InterPro"/>
</dbReference>
<keyword evidence="4 12" id="KW-0863">Zinc-finger</keyword>
<dbReference type="eggNOG" id="COG0266">
    <property type="taxonomic scope" value="Bacteria"/>
</dbReference>
<evidence type="ECO:0000256" key="4">
    <source>
        <dbReference type="ARBA" id="ARBA00022771"/>
    </source>
</evidence>
<dbReference type="GO" id="GO:0006284">
    <property type="term" value="P:base-excision repair"/>
    <property type="evidence" value="ECO:0007669"/>
    <property type="project" value="InterPro"/>
</dbReference>
<keyword evidence="11 14" id="KW-0326">Glycosidase</keyword>
<dbReference type="PROSITE" id="PS51066">
    <property type="entry name" value="ZF_FPG_2"/>
    <property type="match status" value="1"/>
</dbReference>
<dbReference type="EC" id="4.2.99.18" evidence="14"/>
<dbReference type="SMART" id="SM01232">
    <property type="entry name" value="H2TH"/>
    <property type="match status" value="1"/>
</dbReference>
<keyword evidence="7" id="KW-0238">DNA-binding</keyword>
<feature type="domain" description="FPG-type" evidence="13">
    <location>
        <begin position="228"/>
        <end position="274"/>
    </location>
</feature>
<dbReference type="Gene3D" id="1.10.8.50">
    <property type="match status" value="1"/>
</dbReference>
<keyword evidence="6" id="KW-0862">Zinc</keyword>
<dbReference type="EMBL" id="AORV01000021">
    <property type="protein sequence ID" value="EMS73180.1"/>
    <property type="molecule type" value="Genomic_DNA"/>
</dbReference>
<keyword evidence="3" id="KW-0227">DNA damage</keyword>
<dbReference type="InterPro" id="IPR010979">
    <property type="entry name" value="Ribosomal_uS13-like_H2TH"/>
</dbReference>
<dbReference type="AlphaFoldDB" id="S0FLR8"/>
<organism evidence="14 15">
    <name type="scientific">Ruminiclostridium cellobioparum subsp. termitidis CT1112</name>
    <dbReference type="NCBI Taxonomy" id="1195236"/>
    <lineage>
        <taxon>Bacteria</taxon>
        <taxon>Bacillati</taxon>
        <taxon>Bacillota</taxon>
        <taxon>Clostridia</taxon>
        <taxon>Eubacteriales</taxon>
        <taxon>Oscillospiraceae</taxon>
        <taxon>Ruminiclostridium</taxon>
    </lineage>
</organism>
<dbReference type="InterPro" id="IPR035937">
    <property type="entry name" value="FPG_N"/>
</dbReference>
<dbReference type="PATRIC" id="fig|1195236.3.peg.1070"/>
<keyword evidence="15" id="KW-1185">Reference proteome</keyword>
<evidence type="ECO:0000256" key="12">
    <source>
        <dbReference type="PROSITE-ProRule" id="PRU00391"/>
    </source>
</evidence>
<proteinExistence type="inferred from homology"/>
<evidence type="ECO:0000256" key="11">
    <source>
        <dbReference type="ARBA" id="ARBA00023295"/>
    </source>
</evidence>
<evidence type="ECO:0000256" key="1">
    <source>
        <dbReference type="ARBA" id="ARBA00009409"/>
    </source>
</evidence>
<dbReference type="EC" id="3.2.2.23" evidence="14"/>
<keyword evidence="9 14" id="KW-0456">Lyase</keyword>
<protein>
    <submittedName>
        <fullName evidence="14">Formamidopyrimidine-DNA glycosylase</fullName>
        <ecNumber evidence="14">3.2.2.23</ecNumber>
        <ecNumber evidence="14">4.2.99.18</ecNumber>
    </submittedName>
</protein>
<keyword evidence="10" id="KW-0511">Multifunctional enzyme</keyword>
<evidence type="ECO:0000256" key="8">
    <source>
        <dbReference type="ARBA" id="ARBA00023204"/>
    </source>
</evidence>
<dbReference type="GO" id="GO:0140078">
    <property type="term" value="F:class I DNA-(apurinic or apyrimidinic site) endonuclease activity"/>
    <property type="evidence" value="ECO:0007669"/>
    <property type="project" value="UniProtKB-EC"/>
</dbReference>
<evidence type="ECO:0000256" key="3">
    <source>
        <dbReference type="ARBA" id="ARBA00022763"/>
    </source>
</evidence>
<evidence type="ECO:0000256" key="5">
    <source>
        <dbReference type="ARBA" id="ARBA00022801"/>
    </source>
</evidence>
<keyword evidence="2" id="KW-0479">Metal-binding</keyword>
<dbReference type="GO" id="GO:0008270">
    <property type="term" value="F:zinc ion binding"/>
    <property type="evidence" value="ECO:0007669"/>
    <property type="project" value="UniProtKB-KW"/>
</dbReference>
<dbReference type="InterPro" id="IPR015886">
    <property type="entry name" value="H2TH_FPG"/>
</dbReference>
<keyword evidence="8" id="KW-0234">DNA repair</keyword>
<dbReference type="STRING" id="1195236.CTER_0775"/>
<gene>
    <name evidence="14" type="ORF">CTER_0775</name>
</gene>
<keyword evidence="5 14" id="KW-0378">Hydrolase</keyword>
<evidence type="ECO:0000313" key="15">
    <source>
        <dbReference type="Proteomes" id="UP000014155"/>
    </source>
</evidence>
<dbReference type="Proteomes" id="UP000014155">
    <property type="component" value="Unassembled WGS sequence"/>
</dbReference>
<dbReference type="PANTHER" id="PTHR22993">
    <property type="entry name" value="FORMAMIDOPYRIMIDINE-DNA GLYCOSYLASE"/>
    <property type="match status" value="1"/>
</dbReference>
<dbReference type="SUPFAM" id="SSF81624">
    <property type="entry name" value="N-terminal domain of MutM-like DNA repair proteins"/>
    <property type="match status" value="1"/>
</dbReference>
<evidence type="ECO:0000256" key="9">
    <source>
        <dbReference type="ARBA" id="ARBA00023239"/>
    </source>
</evidence>
<evidence type="ECO:0000259" key="13">
    <source>
        <dbReference type="PROSITE" id="PS51066"/>
    </source>
</evidence>
<dbReference type="RefSeq" id="WP_004624048.1">
    <property type="nucleotide sequence ID" value="NZ_AORV01000021.1"/>
</dbReference>
<dbReference type="SUPFAM" id="SSF46946">
    <property type="entry name" value="S13-like H2TH domain"/>
    <property type="match status" value="1"/>
</dbReference>
<evidence type="ECO:0000256" key="2">
    <source>
        <dbReference type="ARBA" id="ARBA00022723"/>
    </source>
</evidence>
<comment type="caution">
    <text evidence="14">The sequence shown here is derived from an EMBL/GenBank/DDBJ whole genome shotgun (WGS) entry which is preliminary data.</text>
</comment>
<reference evidence="14 15" key="1">
    <citation type="journal article" date="2013" name="Genome Announc.">
        <title>Draft Genome Sequence of the Cellulolytic, Mesophilic, Anaerobic Bacterium Clostridium termitidis Strain CT1112 (DSM 5398).</title>
        <authorList>
            <person name="Lal S."/>
            <person name="Ramachandran U."/>
            <person name="Zhang X."/>
            <person name="Munir R."/>
            <person name="Sparling R."/>
            <person name="Levin D.B."/>
        </authorList>
    </citation>
    <scope>NUCLEOTIDE SEQUENCE [LARGE SCALE GENOMIC DNA]</scope>
    <source>
        <strain evidence="14 15">CT1112</strain>
    </source>
</reference>
<evidence type="ECO:0000256" key="7">
    <source>
        <dbReference type="ARBA" id="ARBA00023125"/>
    </source>
</evidence>
<evidence type="ECO:0000256" key="10">
    <source>
        <dbReference type="ARBA" id="ARBA00023268"/>
    </source>
</evidence>
<evidence type="ECO:0000256" key="6">
    <source>
        <dbReference type="ARBA" id="ARBA00022833"/>
    </source>
</evidence>
<dbReference type="InterPro" id="IPR000214">
    <property type="entry name" value="Znf_DNA_glyclase/AP_lyase"/>
</dbReference>
<accession>S0FLR8</accession>
<evidence type="ECO:0000313" key="14">
    <source>
        <dbReference type="EMBL" id="EMS73180.1"/>
    </source>
</evidence>